<feature type="domain" description="Pyrroline-5-carboxylate reductase catalytic N-terminal" evidence="2">
    <location>
        <begin position="7"/>
        <end position="96"/>
    </location>
</feature>
<name>A0ABU3S2E3_9HYPH</name>
<dbReference type="PANTHER" id="PTHR14239">
    <property type="entry name" value="DUDULIN-RELATED"/>
    <property type="match status" value="1"/>
</dbReference>
<evidence type="ECO:0000313" key="3">
    <source>
        <dbReference type="EMBL" id="MDU0338965.1"/>
    </source>
</evidence>
<dbReference type="Pfam" id="PF03807">
    <property type="entry name" value="F420_oxidored"/>
    <property type="match status" value="1"/>
</dbReference>
<evidence type="ECO:0000259" key="2">
    <source>
        <dbReference type="Pfam" id="PF03807"/>
    </source>
</evidence>
<keyword evidence="4" id="KW-1185">Reference proteome</keyword>
<dbReference type="Gene3D" id="3.40.50.720">
    <property type="entry name" value="NAD(P)-binding Rossmann-like Domain"/>
    <property type="match status" value="1"/>
</dbReference>
<proteinExistence type="predicted"/>
<dbReference type="InterPro" id="IPR051267">
    <property type="entry name" value="STEAP_metalloreductase"/>
</dbReference>
<dbReference type="EMBL" id="JAWDID010000003">
    <property type="protein sequence ID" value="MDU0338965.1"/>
    <property type="molecule type" value="Genomic_DNA"/>
</dbReference>
<dbReference type="Proteomes" id="UP001254257">
    <property type="component" value="Unassembled WGS sequence"/>
</dbReference>
<evidence type="ECO:0000256" key="1">
    <source>
        <dbReference type="ARBA" id="ARBA00023002"/>
    </source>
</evidence>
<gene>
    <name evidence="3" type="ORF">RKE40_03700</name>
</gene>
<reference evidence="3 4" key="1">
    <citation type="submission" date="2023-09" db="EMBL/GenBank/DDBJ databases">
        <title>Whole genome shotgun sequencing (WGS) of Bosea sp. ZW T0_25, isolated from stored onions (Allium cepa).</title>
        <authorList>
            <person name="Stoll D.A."/>
            <person name="Huch M."/>
        </authorList>
    </citation>
    <scope>NUCLEOTIDE SEQUENCE [LARGE SCALE GENOMIC DNA]</scope>
    <source>
        <strain evidence="3 4">ZW T0_25</strain>
    </source>
</reference>
<dbReference type="InterPro" id="IPR036291">
    <property type="entry name" value="NAD(P)-bd_dom_sf"/>
</dbReference>
<accession>A0ABU3S2E3</accession>
<dbReference type="InterPro" id="IPR028939">
    <property type="entry name" value="P5C_Rdtase_cat_N"/>
</dbReference>
<dbReference type="SUPFAM" id="SSF51735">
    <property type="entry name" value="NAD(P)-binding Rossmann-fold domains"/>
    <property type="match status" value="1"/>
</dbReference>
<keyword evidence="1" id="KW-0560">Oxidoreductase</keyword>
<comment type="caution">
    <text evidence="3">The sequence shown here is derived from an EMBL/GenBank/DDBJ whole genome shotgun (WGS) entry which is preliminary data.</text>
</comment>
<evidence type="ECO:0000313" key="4">
    <source>
        <dbReference type="Proteomes" id="UP001254257"/>
    </source>
</evidence>
<dbReference type="RefSeq" id="WP_316016885.1">
    <property type="nucleotide sequence ID" value="NZ_JAWDID010000003.1"/>
</dbReference>
<organism evidence="3 4">
    <name type="scientific">Bosea rubneri</name>
    <dbReference type="NCBI Taxonomy" id="3075434"/>
    <lineage>
        <taxon>Bacteria</taxon>
        <taxon>Pseudomonadati</taxon>
        <taxon>Pseudomonadota</taxon>
        <taxon>Alphaproteobacteria</taxon>
        <taxon>Hyphomicrobiales</taxon>
        <taxon>Boseaceae</taxon>
        <taxon>Bosea</taxon>
    </lineage>
</organism>
<protein>
    <submittedName>
        <fullName evidence="3">NAD(P)-binding domain-containing protein</fullName>
    </submittedName>
</protein>
<sequence length="216" mass="22500">MRDVAKTIGILGAGRVGTALARRAVAAGYEVRVATAKPVAEIALLLEIMAPGARADDAEAVVAGSDIVILALPLSKYRALRPELFAGKVVVDAMNYWAPTDGVIPEFEGAGSSSEVVQDHLAGARLVRSFNHMGYHEIDEAARPAGDPQRRALALAGDDGEARDLVAGFIDRIGFDPVDAGPLAASRGFATGGPIFGASLGRSEMRRRLQEAALAA</sequence>